<dbReference type="RefSeq" id="WP_016498791.1">
    <property type="nucleotide sequence ID" value="NC_021505.1"/>
</dbReference>
<evidence type="ECO:0000313" key="2">
    <source>
        <dbReference type="Proteomes" id="UP000016702"/>
    </source>
</evidence>
<evidence type="ECO:0000313" key="1">
    <source>
        <dbReference type="EMBL" id="BAN53533.1"/>
    </source>
</evidence>
<proteinExistence type="predicted"/>
<dbReference type="Pfam" id="PF03519">
    <property type="entry name" value="Invas_SpaK"/>
    <property type="match status" value="1"/>
</dbReference>
<sequence>MNRDISTILYTTLISLGVPEKRIGAFDHHSSIELNFKIINPIIITTNNNRTWIWSELKELNSLNINFYAANLLDALQYALPGVLTGQAVLGKANDCYEIKALLADECVESPDELRRALNEFYSLTLSIHNILNH</sequence>
<dbReference type="Gene3D" id="3.30.1460.10">
    <property type="match status" value="1"/>
</dbReference>
<dbReference type="InterPro" id="IPR003065">
    <property type="entry name" value="Invas_SpaK"/>
</dbReference>
<keyword evidence="2" id="KW-1185">Reference proteome</keyword>
<protein>
    <submittedName>
        <fullName evidence="1">Uncharacterized protein</fullName>
    </submittedName>
</protein>
<gene>
    <name evidence="1" type="ORF">PP4_16800</name>
</gene>
<organism evidence="1 2">
    <name type="scientific">Pseudomonas putida NBRC 14164</name>
    <dbReference type="NCBI Taxonomy" id="1211579"/>
    <lineage>
        <taxon>Bacteria</taxon>
        <taxon>Pseudomonadati</taxon>
        <taxon>Pseudomonadota</taxon>
        <taxon>Gammaproteobacteria</taxon>
        <taxon>Pseudomonadales</taxon>
        <taxon>Pseudomonadaceae</taxon>
        <taxon>Pseudomonas</taxon>
    </lineage>
</organism>
<dbReference type="SUPFAM" id="SSF69635">
    <property type="entry name" value="Type III secretory system chaperone-like"/>
    <property type="match status" value="1"/>
</dbReference>
<accession>A0ABN5UJ75</accession>
<dbReference type="Proteomes" id="UP000016702">
    <property type="component" value="Chromosome"/>
</dbReference>
<dbReference type="GeneID" id="45523212"/>
<dbReference type="CDD" id="cd17035">
    <property type="entry name" value="T3SC_IB_Spa15-like"/>
    <property type="match status" value="1"/>
</dbReference>
<reference evidence="1 2" key="1">
    <citation type="journal article" date="2014" name="Genome Announc.">
        <title>The Complete Genome Sequence of Pseudomonas putida NBRC 14164T Confirms High Intraspecies Variation.</title>
        <authorList>
            <person name="Ohji S."/>
            <person name="Yamazoe A."/>
            <person name="Hosoyama A."/>
            <person name="Tsuchikane K."/>
            <person name="Ezaki T."/>
            <person name="Fujita N."/>
        </authorList>
    </citation>
    <scope>NUCLEOTIDE SEQUENCE [LARGE SCALE GENOMIC DNA]</scope>
    <source>
        <strain evidence="1 2">NBRC 14164</strain>
    </source>
</reference>
<dbReference type="EMBL" id="AP013070">
    <property type="protein sequence ID" value="BAN53533.1"/>
    <property type="molecule type" value="Genomic_DNA"/>
</dbReference>
<name>A0ABN5UJ75_PSEPU</name>